<proteinExistence type="predicted"/>
<dbReference type="RefSeq" id="WP_378268754.1">
    <property type="nucleotide sequence ID" value="NZ_JBHUKR010000020.1"/>
</dbReference>
<evidence type="ECO:0000313" key="1">
    <source>
        <dbReference type="EMBL" id="MFD2420610.1"/>
    </source>
</evidence>
<dbReference type="EMBL" id="JBHUKR010000020">
    <property type="protein sequence ID" value="MFD2420610.1"/>
    <property type="molecule type" value="Genomic_DNA"/>
</dbReference>
<name>A0ABW5G201_9PSEU</name>
<accession>A0ABW5G201</accession>
<reference evidence="2" key="1">
    <citation type="journal article" date="2019" name="Int. J. Syst. Evol. Microbiol.">
        <title>The Global Catalogue of Microorganisms (GCM) 10K type strain sequencing project: providing services to taxonomists for standard genome sequencing and annotation.</title>
        <authorList>
            <consortium name="The Broad Institute Genomics Platform"/>
            <consortium name="The Broad Institute Genome Sequencing Center for Infectious Disease"/>
            <person name="Wu L."/>
            <person name="Ma J."/>
        </authorList>
    </citation>
    <scope>NUCLEOTIDE SEQUENCE [LARGE SCALE GENOMIC DNA]</scope>
    <source>
        <strain evidence="2">CGMCC 4.7645</strain>
    </source>
</reference>
<dbReference type="Proteomes" id="UP001597417">
    <property type="component" value="Unassembled WGS sequence"/>
</dbReference>
<comment type="caution">
    <text evidence="1">The sequence shown here is derived from an EMBL/GenBank/DDBJ whole genome shotgun (WGS) entry which is preliminary data.</text>
</comment>
<sequence length="42" mass="4287">MTTALNTVKAGEIEIAYVASGAGEPVILPHGGESTHPSRPAR</sequence>
<protein>
    <submittedName>
        <fullName evidence="1">Uncharacterized protein</fullName>
    </submittedName>
</protein>
<evidence type="ECO:0000313" key="2">
    <source>
        <dbReference type="Proteomes" id="UP001597417"/>
    </source>
</evidence>
<gene>
    <name evidence="1" type="ORF">ACFSXZ_30210</name>
</gene>
<keyword evidence="2" id="KW-1185">Reference proteome</keyword>
<organism evidence="1 2">
    <name type="scientific">Amycolatopsis pigmentata</name>
    <dbReference type="NCBI Taxonomy" id="450801"/>
    <lineage>
        <taxon>Bacteria</taxon>
        <taxon>Bacillati</taxon>
        <taxon>Actinomycetota</taxon>
        <taxon>Actinomycetes</taxon>
        <taxon>Pseudonocardiales</taxon>
        <taxon>Pseudonocardiaceae</taxon>
        <taxon>Amycolatopsis</taxon>
    </lineage>
</organism>